<sequence>MDSLEGAVALVAGGAGTVGSAIVKGFLDAGAVVIVPSRSKDRNDGLRTQLGNPAGLHTVEADICTDAGLQTTLSYVDDELGGKLDHVVSSLGGGVWGVPVLGDKPLSFFMQTIVDLCGSHYAIANATLKRIADKSGSSYLFVSGMLANAYMKGAGFVTIAASGLAGLSLVVRGETSDKAVRVNELRIGLMVARDTPLSYDIGKIAAGIAKSGKKGEVVQVCSDADIANLKAALHV</sequence>
<dbReference type="Pfam" id="PF00106">
    <property type="entry name" value="adh_short"/>
    <property type="match status" value="1"/>
</dbReference>
<evidence type="ECO:0000256" key="1">
    <source>
        <dbReference type="ARBA" id="ARBA00006484"/>
    </source>
</evidence>
<keyword evidence="4" id="KW-1185">Reference proteome</keyword>
<organism evidence="3 4">
    <name type="scientific">Chara braunii</name>
    <name type="common">Braun's stonewort</name>
    <dbReference type="NCBI Taxonomy" id="69332"/>
    <lineage>
        <taxon>Eukaryota</taxon>
        <taxon>Viridiplantae</taxon>
        <taxon>Streptophyta</taxon>
        <taxon>Charophyceae</taxon>
        <taxon>Charales</taxon>
        <taxon>Characeae</taxon>
        <taxon>Chara</taxon>
    </lineage>
</organism>
<dbReference type="InterPro" id="IPR002347">
    <property type="entry name" value="SDR_fam"/>
</dbReference>
<dbReference type="Proteomes" id="UP000265515">
    <property type="component" value="Unassembled WGS sequence"/>
</dbReference>
<protein>
    <submittedName>
        <fullName evidence="3">Uncharacterized protein</fullName>
    </submittedName>
</protein>
<dbReference type="CDD" id="cd05233">
    <property type="entry name" value="SDR_c"/>
    <property type="match status" value="1"/>
</dbReference>
<dbReference type="EMBL" id="BFEA01000067">
    <property type="protein sequence ID" value="GBG65874.1"/>
    <property type="molecule type" value="Genomic_DNA"/>
</dbReference>
<dbReference type="GO" id="GO:0016491">
    <property type="term" value="F:oxidoreductase activity"/>
    <property type="evidence" value="ECO:0007669"/>
    <property type="project" value="UniProtKB-KW"/>
</dbReference>
<dbReference type="SUPFAM" id="SSF51735">
    <property type="entry name" value="NAD(P)-binding Rossmann-fold domains"/>
    <property type="match status" value="1"/>
</dbReference>
<dbReference type="Gene3D" id="3.40.50.720">
    <property type="entry name" value="NAD(P)-binding Rossmann-like Domain"/>
    <property type="match status" value="1"/>
</dbReference>
<dbReference type="Gramene" id="GBG65874">
    <property type="protein sequence ID" value="GBG65874"/>
    <property type="gene ID" value="CBR_g54166"/>
</dbReference>
<dbReference type="InterPro" id="IPR036291">
    <property type="entry name" value="NAD(P)-bd_dom_sf"/>
</dbReference>
<dbReference type="OrthoDB" id="2735536at2759"/>
<evidence type="ECO:0000313" key="3">
    <source>
        <dbReference type="EMBL" id="GBG65874.1"/>
    </source>
</evidence>
<dbReference type="PANTHER" id="PTHR43669">
    <property type="entry name" value="5-KETO-D-GLUCONATE 5-REDUCTASE"/>
    <property type="match status" value="1"/>
</dbReference>
<comment type="similarity">
    <text evidence="1">Belongs to the short-chain dehydrogenases/reductases (SDR) family.</text>
</comment>
<evidence type="ECO:0000256" key="2">
    <source>
        <dbReference type="ARBA" id="ARBA00023002"/>
    </source>
</evidence>
<dbReference type="STRING" id="69332.A0A388K740"/>
<keyword evidence="2" id="KW-0560">Oxidoreductase</keyword>
<dbReference type="OMA" id="ETHAMQR"/>
<evidence type="ECO:0000313" key="4">
    <source>
        <dbReference type="Proteomes" id="UP000265515"/>
    </source>
</evidence>
<gene>
    <name evidence="3" type="ORF">CBR_g54166</name>
</gene>
<dbReference type="PANTHER" id="PTHR43669:SF3">
    <property type="entry name" value="ALCOHOL DEHYDROGENASE, PUTATIVE (AFU_ORTHOLOGUE AFUA_3G03445)-RELATED"/>
    <property type="match status" value="1"/>
</dbReference>
<accession>A0A388K740</accession>
<reference evidence="3 4" key="1">
    <citation type="journal article" date="2018" name="Cell">
        <title>The Chara Genome: Secondary Complexity and Implications for Plant Terrestrialization.</title>
        <authorList>
            <person name="Nishiyama T."/>
            <person name="Sakayama H."/>
            <person name="Vries J.D."/>
            <person name="Buschmann H."/>
            <person name="Saint-Marcoux D."/>
            <person name="Ullrich K.K."/>
            <person name="Haas F.B."/>
            <person name="Vanderstraeten L."/>
            <person name="Becker D."/>
            <person name="Lang D."/>
            <person name="Vosolsobe S."/>
            <person name="Rombauts S."/>
            <person name="Wilhelmsson P.K.I."/>
            <person name="Janitza P."/>
            <person name="Kern R."/>
            <person name="Heyl A."/>
            <person name="Rumpler F."/>
            <person name="Villalobos L.I.A.C."/>
            <person name="Clay J.M."/>
            <person name="Skokan R."/>
            <person name="Toyoda A."/>
            <person name="Suzuki Y."/>
            <person name="Kagoshima H."/>
            <person name="Schijlen E."/>
            <person name="Tajeshwar N."/>
            <person name="Catarino B."/>
            <person name="Hetherington A.J."/>
            <person name="Saltykova A."/>
            <person name="Bonnot C."/>
            <person name="Breuninger H."/>
            <person name="Symeonidi A."/>
            <person name="Radhakrishnan G.V."/>
            <person name="Van Nieuwerburgh F."/>
            <person name="Deforce D."/>
            <person name="Chang C."/>
            <person name="Karol K.G."/>
            <person name="Hedrich R."/>
            <person name="Ulvskov P."/>
            <person name="Glockner G."/>
            <person name="Delwiche C.F."/>
            <person name="Petrasek J."/>
            <person name="Van de Peer Y."/>
            <person name="Friml J."/>
            <person name="Beilby M."/>
            <person name="Dolan L."/>
            <person name="Kohara Y."/>
            <person name="Sugano S."/>
            <person name="Fujiyama A."/>
            <person name="Delaux P.-M."/>
            <person name="Quint M."/>
            <person name="TheiBen G."/>
            <person name="Hagemann M."/>
            <person name="Harholt J."/>
            <person name="Dunand C."/>
            <person name="Zachgo S."/>
            <person name="Langdale J."/>
            <person name="Maumus F."/>
            <person name="Straeten D.V.D."/>
            <person name="Gould S.B."/>
            <person name="Rensing S.A."/>
        </authorList>
    </citation>
    <scope>NUCLEOTIDE SEQUENCE [LARGE SCALE GENOMIC DNA]</scope>
    <source>
        <strain evidence="3 4">S276</strain>
    </source>
</reference>
<name>A0A388K740_CHABU</name>
<comment type="caution">
    <text evidence="3">The sequence shown here is derived from an EMBL/GenBank/DDBJ whole genome shotgun (WGS) entry which is preliminary data.</text>
</comment>
<proteinExistence type="inferred from homology"/>
<dbReference type="AlphaFoldDB" id="A0A388K740"/>